<organism evidence="1 2">
    <name type="scientific">Saccharopolyspora gregorii</name>
    <dbReference type="NCBI Taxonomy" id="33914"/>
    <lineage>
        <taxon>Bacteria</taxon>
        <taxon>Bacillati</taxon>
        <taxon>Actinomycetota</taxon>
        <taxon>Actinomycetes</taxon>
        <taxon>Pseudonocardiales</taxon>
        <taxon>Pseudonocardiaceae</taxon>
        <taxon>Saccharopolyspora</taxon>
    </lineage>
</organism>
<evidence type="ECO:0000313" key="2">
    <source>
        <dbReference type="Proteomes" id="UP001500483"/>
    </source>
</evidence>
<sequence>MDRSTTGFGGGFPCCSESGRPILAFGFRAVSGSRSKNRSSSLWDVRPKLSRIRSTAVADVEIGAHRTMIPSLAGSDNNSIK</sequence>
<name>A0ABP6RMX2_9PSEU</name>
<comment type="caution">
    <text evidence="1">The sequence shown here is derived from an EMBL/GenBank/DDBJ whole genome shotgun (WGS) entry which is preliminary data.</text>
</comment>
<reference evidence="2" key="1">
    <citation type="journal article" date="2019" name="Int. J. Syst. Evol. Microbiol.">
        <title>The Global Catalogue of Microorganisms (GCM) 10K type strain sequencing project: providing services to taxonomists for standard genome sequencing and annotation.</title>
        <authorList>
            <consortium name="The Broad Institute Genomics Platform"/>
            <consortium name="The Broad Institute Genome Sequencing Center for Infectious Disease"/>
            <person name="Wu L."/>
            <person name="Ma J."/>
        </authorList>
    </citation>
    <scope>NUCLEOTIDE SEQUENCE [LARGE SCALE GENOMIC DNA]</scope>
    <source>
        <strain evidence="2">JCM 9687</strain>
    </source>
</reference>
<accession>A0ABP6RMX2</accession>
<dbReference type="Proteomes" id="UP001500483">
    <property type="component" value="Unassembled WGS sequence"/>
</dbReference>
<gene>
    <name evidence="1" type="ORF">GCM10020366_16920</name>
</gene>
<protein>
    <submittedName>
        <fullName evidence="1">Uncharacterized protein</fullName>
    </submittedName>
</protein>
<proteinExistence type="predicted"/>
<keyword evidence="2" id="KW-1185">Reference proteome</keyword>
<evidence type="ECO:0000313" key="1">
    <source>
        <dbReference type="EMBL" id="GAA3355713.1"/>
    </source>
</evidence>
<dbReference type="EMBL" id="BAAAYK010000038">
    <property type="protein sequence ID" value="GAA3355713.1"/>
    <property type="molecule type" value="Genomic_DNA"/>
</dbReference>